<dbReference type="PANTHER" id="PTHR16026:SF0">
    <property type="entry name" value="CARTILAGE ACIDIC PROTEIN 1"/>
    <property type="match status" value="1"/>
</dbReference>
<sequence length="1179" mass="126103">MPRADLSDKCTSGVGPICDRSGGRARRILRFSGLILGWFGLAPWALPSTGVVAEPLAVRSAPRGATLFATMPAAQTGIVAENRYADPRMWKEKFQEFKFGAMGTGVAVGDFDGDGRVDLFVVSKTEASRLFRNLGGWKFEEVTVQAGISEPGKPAGWTQGAAFADVDNDGRLDLYLSRFGVPNLLFMNRGDGTFREEAAARGLAVVDASGQAAFCDYDRDGDLDVYVQTNLLDTVKAPQGQPDYLFRNRGDGTFENVTMTAGMAGGETAGHSATWWDHDEDGWPDLYVANDYAVPDFLYRNNRDGTFTDVIGRAVDQTPHSSMGADLGDVDNDGRADLLVADMATSTREKDQRGTAKIRAMLDTAVHPPGVFQYMRSMLYLGTGTARLREGAWLAGMAGTDWTWSPRFEDFDNDGRLDLHVTNGMVRELHNADLVQDISASESLEAGMRLEKAAPVFAERNLAYRNQGGLAFEEVGVAWGLGQVGVSFGSATGDFDGDGDLDLVYGNYEAGPTVLRNDSDTGHRLVVALRGTTSNRFGVGATVRVESALGRQVRTLVLARGYLSTSEPVLHFGLGKDEVIKTLTVEWPSGHRQRFTNLSADQKLTITEPAGPARPEAPVQPSALFTAQTLELQAREQPETDSNPQALLPFRFDRRGPALAVLPKDGREQLLLGGTTKDPLTGFALADALDDGPLLVFEANGDGLPDLLQTKAGTSRPMGADYQPKLHLGTATGFTSAPLPALPQSTGAVTAADFDRDGDLDVFLGARVLPGKYPLPPRSVLLRNDGGRFSEMPLPQNGELGLITSASFSDLDADGWPDLLLATEWGPVVYLHNEQGLGFTDRSAAQGFSASGFWASIVAADFNGDGRPDYAVGNAGLNTPYREGPAYLFHGRFGDGGPPQVIEAVQENNQLYPRRTRNELGPRVAGLLRRFPRHNDYAKATLTEVLGAERLAKARRFDATELRSGLYLSQPVGPHRFVALPWEVQLAPVQGMVALDVTGDGHVDLALVQNSHAPAPSLGRFSGGVGLLLAGDGRGGFRALDPQTSGLLVPGDAKALVVTDRNADGWPDLVASRNDESALAFLHRGVAGQQPLRVVLQGPAGNPTAIGATVTLTLADGSTRTAAITAGSGYYSQSSPAVFFSYPSATPARAFTVTWSDGTSSTHAIEPNGGIMHTLVHPR</sequence>
<organism evidence="6 7">
    <name type="scientific">Lacunisphaera limnophila</name>
    <dbReference type="NCBI Taxonomy" id="1838286"/>
    <lineage>
        <taxon>Bacteria</taxon>
        <taxon>Pseudomonadati</taxon>
        <taxon>Verrucomicrobiota</taxon>
        <taxon>Opitutia</taxon>
        <taxon>Opitutales</taxon>
        <taxon>Opitutaceae</taxon>
        <taxon>Lacunisphaera</taxon>
    </lineage>
</organism>
<dbReference type="EMBL" id="CP016094">
    <property type="protein sequence ID" value="AOS43592.1"/>
    <property type="molecule type" value="Genomic_DNA"/>
</dbReference>
<evidence type="ECO:0000313" key="6">
    <source>
        <dbReference type="EMBL" id="AOS43592.1"/>
    </source>
</evidence>
<evidence type="ECO:0000256" key="2">
    <source>
        <dbReference type="ARBA" id="ARBA00022737"/>
    </source>
</evidence>
<evidence type="ECO:0000259" key="5">
    <source>
        <dbReference type="Pfam" id="PF07593"/>
    </source>
</evidence>
<keyword evidence="4" id="KW-0812">Transmembrane</keyword>
<dbReference type="InterPro" id="IPR028994">
    <property type="entry name" value="Integrin_alpha_N"/>
</dbReference>
<keyword evidence="1" id="KW-0732">Signal</keyword>
<dbReference type="STRING" id="1838286.Verru16b_00641"/>
<dbReference type="Pfam" id="PF07593">
    <property type="entry name" value="UnbV_ASPIC"/>
    <property type="match status" value="2"/>
</dbReference>
<dbReference type="KEGG" id="obg:Verru16b_00641"/>
<dbReference type="InterPro" id="IPR013519">
    <property type="entry name" value="Int_alpha_beta-p"/>
</dbReference>
<dbReference type="InterPro" id="IPR027039">
    <property type="entry name" value="Crtac1"/>
</dbReference>
<name>A0A1D8ART7_9BACT</name>
<feature type="domain" description="ASPIC/UnbV" evidence="5">
    <location>
        <begin position="1105"/>
        <end position="1163"/>
    </location>
</feature>
<reference evidence="6 7" key="1">
    <citation type="submission" date="2016-06" db="EMBL/GenBank/DDBJ databases">
        <title>Three novel species with peptidoglycan cell walls form the new genus Lacunisphaera gen. nov. in the family Opitutaceae of the verrucomicrobial subdivision 4.</title>
        <authorList>
            <person name="Rast P."/>
            <person name="Gloeckner I."/>
            <person name="Jogler M."/>
            <person name="Boedeker C."/>
            <person name="Jeske O."/>
            <person name="Wiegand S."/>
            <person name="Reinhardt R."/>
            <person name="Schumann P."/>
            <person name="Rohde M."/>
            <person name="Spring S."/>
            <person name="Gloeckner F.O."/>
            <person name="Jogler C."/>
        </authorList>
    </citation>
    <scope>NUCLEOTIDE SEQUENCE [LARGE SCALE GENOMIC DNA]</scope>
    <source>
        <strain evidence="6 7">IG16b</strain>
    </source>
</reference>
<protein>
    <submittedName>
        <fullName evidence="6">FG-GAP repeat protein</fullName>
    </submittedName>
</protein>
<dbReference type="OrthoDB" id="185004at2"/>
<dbReference type="PANTHER" id="PTHR16026">
    <property type="entry name" value="CARTILAGE ACIDIC PROTEIN 1"/>
    <property type="match status" value="1"/>
</dbReference>
<evidence type="ECO:0000313" key="7">
    <source>
        <dbReference type="Proteomes" id="UP000095228"/>
    </source>
</evidence>
<gene>
    <name evidence="6" type="ORF">Verru16b_00641</name>
</gene>
<accession>A0A1D8ART7</accession>
<dbReference type="InterPro" id="IPR013517">
    <property type="entry name" value="FG-GAP"/>
</dbReference>
<feature type="transmembrane region" description="Helical" evidence="4">
    <location>
        <begin position="28"/>
        <end position="46"/>
    </location>
</feature>
<evidence type="ECO:0000256" key="1">
    <source>
        <dbReference type="ARBA" id="ARBA00022729"/>
    </source>
</evidence>
<feature type="domain" description="ASPIC/UnbV" evidence="5">
    <location>
        <begin position="538"/>
        <end position="605"/>
    </location>
</feature>
<dbReference type="Pfam" id="PF13517">
    <property type="entry name" value="FG-GAP_3"/>
    <property type="match status" value="4"/>
</dbReference>
<keyword evidence="3" id="KW-0325">Glycoprotein</keyword>
<dbReference type="InterPro" id="IPR011519">
    <property type="entry name" value="UnbV_ASPIC"/>
</dbReference>
<keyword evidence="4" id="KW-1133">Transmembrane helix</keyword>
<evidence type="ECO:0000256" key="4">
    <source>
        <dbReference type="SAM" id="Phobius"/>
    </source>
</evidence>
<dbReference type="SUPFAM" id="SSF69318">
    <property type="entry name" value="Integrin alpha N-terminal domain"/>
    <property type="match status" value="3"/>
</dbReference>
<dbReference type="SMART" id="SM00191">
    <property type="entry name" value="Int_alpha"/>
    <property type="match status" value="2"/>
</dbReference>
<keyword evidence="7" id="KW-1185">Reference proteome</keyword>
<dbReference type="Proteomes" id="UP000095228">
    <property type="component" value="Chromosome"/>
</dbReference>
<dbReference type="Gene3D" id="2.130.10.130">
    <property type="entry name" value="Integrin alpha, N-terminal"/>
    <property type="match status" value="4"/>
</dbReference>
<keyword evidence="4" id="KW-0472">Membrane</keyword>
<proteinExistence type="predicted"/>
<dbReference type="PROSITE" id="PS51470">
    <property type="entry name" value="FG_GAP"/>
    <property type="match status" value="1"/>
</dbReference>
<keyword evidence="2" id="KW-0677">Repeat</keyword>
<dbReference type="AlphaFoldDB" id="A0A1D8ART7"/>
<evidence type="ECO:0000256" key="3">
    <source>
        <dbReference type="ARBA" id="ARBA00023180"/>
    </source>
</evidence>